<feature type="domain" description="Golvesin/Xly CBD-like" evidence="3">
    <location>
        <begin position="206"/>
        <end position="329"/>
    </location>
</feature>
<keyword evidence="5" id="KW-1185">Reference proteome</keyword>
<keyword evidence="1" id="KW-0677">Repeat</keyword>
<protein>
    <submittedName>
        <fullName evidence="4">RHS repeat-associated protein</fullName>
    </submittedName>
</protein>
<evidence type="ECO:0000256" key="1">
    <source>
        <dbReference type="ARBA" id="ARBA00022737"/>
    </source>
</evidence>
<gene>
    <name evidence="4" type="ORF">BCF53_12340</name>
</gene>
<organism evidence="4 5">
    <name type="scientific">Reinekea marinisedimentorum</name>
    <dbReference type="NCBI Taxonomy" id="230495"/>
    <lineage>
        <taxon>Bacteria</taxon>
        <taxon>Pseudomonadati</taxon>
        <taxon>Pseudomonadota</taxon>
        <taxon>Gammaproteobacteria</taxon>
        <taxon>Oceanospirillales</taxon>
        <taxon>Saccharospirillaceae</taxon>
        <taxon>Reinekea</taxon>
    </lineage>
</organism>
<dbReference type="NCBIfam" id="TIGR01643">
    <property type="entry name" value="YD_repeat_2x"/>
    <property type="match status" value="1"/>
</dbReference>
<dbReference type="Pfam" id="PF25023">
    <property type="entry name" value="TEN_YD-shell"/>
    <property type="match status" value="1"/>
</dbReference>
<dbReference type="InterPro" id="IPR033803">
    <property type="entry name" value="CBD-like_Golvesin-Xly"/>
</dbReference>
<dbReference type="NCBIfam" id="TIGR03696">
    <property type="entry name" value="Rhs_assc_core"/>
    <property type="match status" value="1"/>
</dbReference>
<sequence length="702" mass="76789">MYEVGNRTQRTVTDASSVVTTEDYTYAADANQLTNIDVDEDGVTTDNRQFAYSESGQLLLDINNERTIDIAYNEDDRPEQADIYTTETRTETYQYNPMGQRIAYTSEGDTYHLHYDAQGNRIAETDGSGSVQNEYIYLGALKVAVITSGSAGSRTVGTVSPMEIDIEDDGVLTGDWTASTSVSGYEGGNYLYSHANRVSVIESGNVIDNLDLEASSTSNWNSSVSVSGFVGSNYQYAAKGDGSQQFTWLLSDYTGTYELLVNFTSHGNRASNAPYTIYHVGGSTTVEVNQTTNGGSWVSLGAYDLDENSSIVLSNNADGYVIADGIMVVNELELEYPIANWPITIAESGTYNLYANWTSNSNRASNAVYTVSSGDNHYIVEKNQQVDGGEWQLLGEYTLSSENSNSISLIAGADTDGYVIADAVKVELVEAVQTSELAGMFFIHNDHIGTPKIVTDESQAVVWEVSTKPFGEVDVVTELMEFNARFQGQYADGETGYVYNYYRDYDPSIGRYIQSDPIGLQGGLNTYGYVGGNPINFFDLFGLEVTGGWAKEPSISFTAGLRRNRDTCYDGHLGGCYWSGTDYGLGVEIYMQLRLVVSDWVLVCSDTETCENWTVEGNGFFDYRDITVTNANPVLACGAAKGAGAIKVLPYTCPILPVVDFYSSYSAYKEEMLAAAKAYVERLSPEQRAELCRLKRKLNGGG</sequence>
<dbReference type="PANTHER" id="PTHR32305:SF15">
    <property type="entry name" value="PROTEIN RHSA-RELATED"/>
    <property type="match status" value="1"/>
</dbReference>
<evidence type="ECO:0000259" key="3">
    <source>
        <dbReference type="Pfam" id="PF25275"/>
    </source>
</evidence>
<dbReference type="InterPro" id="IPR050708">
    <property type="entry name" value="T6SS_VgrG/RHS"/>
</dbReference>
<dbReference type="Proteomes" id="UP000295793">
    <property type="component" value="Unassembled WGS sequence"/>
</dbReference>
<dbReference type="InterPro" id="IPR006530">
    <property type="entry name" value="YD"/>
</dbReference>
<dbReference type="Pfam" id="PF25275">
    <property type="entry name" value="Golvesin_C"/>
    <property type="match status" value="2"/>
</dbReference>
<dbReference type="PRINTS" id="PR00394">
    <property type="entry name" value="RHSPROTEIN"/>
</dbReference>
<feature type="domain" description="Golvesin/Xly CBD-like" evidence="3">
    <location>
        <begin position="339"/>
        <end position="427"/>
    </location>
</feature>
<accession>A0A4R3HU28</accession>
<feature type="domain" description="Teneurin-like YD-shell" evidence="2">
    <location>
        <begin position="439"/>
        <end position="516"/>
    </location>
</feature>
<evidence type="ECO:0000259" key="2">
    <source>
        <dbReference type="Pfam" id="PF25023"/>
    </source>
</evidence>
<evidence type="ECO:0000313" key="4">
    <source>
        <dbReference type="EMBL" id="TCS36716.1"/>
    </source>
</evidence>
<dbReference type="PANTHER" id="PTHR32305">
    <property type="match status" value="1"/>
</dbReference>
<dbReference type="AlphaFoldDB" id="A0A4R3HU28"/>
<dbReference type="InterPro" id="IPR056823">
    <property type="entry name" value="TEN-like_YD-shell"/>
</dbReference>
<name>A0A4R3HU28_9GAMM</name>
<dbReference type="Gene3D" id="2.180.10.10">
    <property type="entry name" value="RHS repeat-associated core"/>
    <property type="match status" value="1"/>
</dbReference>
<proteinExistence type="predicted"/>
<evidence type="ECO:0000313" key="5">
    <source>
        <dbReference type="Proteomes" id="UP000295793"/>
    </source>
</evidence>
<dbReference type="InterPro" id="IPR022385">
    <property type="entry name" value="Rhs_assc_core"/>
</dbReference>
<reference evidence="4 5" key="1">
    <citation type="submission" date="2019-03" db="EMBL/GenBank/DDBJ databases">
        <title>Genomic Encyclopedia of Archaeal and Bacterial Type Strains, Phase II (KMG-II): from individual species to whole genera.</title>
        <authorList>
            <person name="Goeker M."/>
        </authorList>
    </citation>
    <scope>NUCLEOTIDE SEQUENCE [LARGE SCALE GENOMIC DNA]</scope>
    <source>
        <strain evidence="4 5">DSM 15388</strain>
    </source>
</reference>
<dbReference type="EMBL" id="SLZR01000023">
    <property type="protein sequence ID" value="TCS36716.1"/>
    <property type="molecule type" value="Genomic_DNA"/>
</dbReference>
<comment type="caution">
    <text evidence="4">The sequence shown here is derived from an EMBL/GenBank/DDBJ whole genome shotgun (WGS) entry which is preliminary data.</text>
</comment>